<dbReference type="EMBL" id="ACIS01000004">
    <property type="protein sequence ID" value="EEG08784.1"/>
    <property type="molecule type" value="Genomic_DNA"/>
</dbReference>
<dbReference type="eggNOG" id="ENOG5033F27">
    <property type="taxonomic scope" value="Bacteria"/>
</dbReference>
<comment type="caution">
    <text evidence="1">The sequence shown here is derived from an EMBL/GenBank/DDBJ whole genome shotgun (WGS) entry which is preliminary data.</text>
</comment>
<dbReference type="Proteomes" id="UP000003165">
    <property type="component" value="Unassembled WGS sequence"/>
</dbReference>
<dbReference type="RefSeq" id="WP_008953564.1">
    <property type="nucleotide sequence ID" value="NZ_ACIS01000004.1"/>
</dbReference>
<accession>B9Z2I1</accession>
<evidence type="ECO:0000313" key="2">
    <source>
        <dbReference type="Proteomes" id="UP000003165"/>
    </source>
</evidence>
<proteinExistence type="predicted"/>
<protein>
    <submittedName>
        <fullName evidence="1">Uncharacterized protein</fullName>
    </submittedName>
</protein>
<dbReference type="AlphaFoldDB" id="B9Z2I1"/>
<name>B9Z2I1_9NEIS</name>
<evidence type="ECO:0000313" key="1">
    <source>
        <dbReference type="EMBL" id="EEG08784.1"/>
    </source>
</evidence>
<gene>
    <name evidence="1" type="ORF">FuraDRAFT_1544</name>
</gene>
<keyword evidence="2" id="KW-1185">Reference proteome</keyword>
<sequence>MLATLCADDFIGLVGQYCSFQSEHHPELTLQIQAVKLRPQAQTPSATSRRTPFVVELAASPNTTVVDAVGRFTLPGHGTVETRQLDLVWIGRVIPAGRDPSLAYFQLPFN</sequence>
<reference evidence="1 2" key="1">
    <citation type="submission" date="2009-02" db="EMBL/GenBank/DDBJ databases">
        <title>Sequencing of the draft genome and assembly of Lutiella nitroferrum 2002.</title>
        <authorList>
            <consortium name="US DOE Joint Genome Institute (JGI-PGF)"/>
            <person name="Lucas S."/>
            <person name="Copeland A."/>
            <person name="Lapidus A."/>
            <person name="Glavina del Rio T."/>
            <person name="Tice H."/>
            <person name="Bruce D."/>
            <person name="Goodwin L."/>
            <person name="Pitluck S."/>
            <person name="Larimer F."/>
            <person name="Land M.L."/>
            <person name="Hauser L."/>
            <person name="Coates J.D."/>
        </authorList>
    </citation>
    <scope>NUCLEOTIDE SEQUENCE [LARGE SCALE GENOMIC DNA]</scope>
    <source>
        <strain evidence="1 2">2002</strain>
    </source>
</reference>
<organism evidence="1 2">
    <name type="scientific">Pseudogulbenkiania ferrooxidans 2002</name>
    <dbReference type="NCBI Taxonomy" id="279714"/>
    <lineage>
        <taxon>Bacteria</taxon>
        <taxon>Pseudomonadati</taxon>
        <taxon>Pseudomonadota</taxon>
        <taxon>Betaproteobacteria</taxon>
        <taxon>Neisseriales</taxon>
        <taxon>Chromobacteriaceae</taxon>
        <taxon>Pseudogulbenkiania</taxon>
    </lineage>
</organism>